<sequence length="279" mass="30721">MENKPSTPHGQEIDQTQPILKKIMQMRWWRLGWLKVIPGVFVSQRPDQDLCAGRPWGQKSVTKHIVEHVLITAISLSFVSRAKSKNGGRSLRDKLEKIGLSLPAGRRKAANVTLLTSLVEGETARLARDFQYLCETEFPSRQMAEYNTRHADPADFHNRKNMLLASKQIVKEMADLLAQDRSPINNSRPAMILEPSMQRHLSNFSLLTHGFGQPAVMASLNCVLGYLTESLKLVDKSYSSGGGGGSGSNNNNTIGNGMGGSGAGGEGKHKGDKDENRRE</sequence>
<protein>
    <recommendedName>
        <fullName evidence="8">Transcription factor AP-2 C-terminal domain-containing protein</fullName>
    </recommendedName>
</protein>
<evidence type="ECO:0000256" key="2">
    <source>
        <dbReference type="ARBA" id="ARBA00007770"/>
    </source>
</evidence>
<keyword evidence="4" id="KW-0238">DNA-binding</keyword>
<dbReference type="Proteomes" id="UP001283361">
    <property type="component" value="Unassembled WGS sequence"/>
</dbReference>
<evidence type="ECO:0000256" key="5">
    <source>
        <dbReference type="ARBA" id="ARBA00023163"/>
    </source>
</evidence>
<dbReference type="PANTHER" id="PTHR10812">
    <property type="entry name" value="TRANSCRIPTION FACTOR AP-2"/>
    <property type="match status" value="1"/>
</dbReference>
<dbReference type="InterPro" id="IPR013854">
    <property type="entry name" value="TF_AP2_C"/>
</dbReference>
<evidence type="ECO:0000256" key="6">
    <source>
        <dbReference type="ARBA" id="ARBA00023242"/>
    </source>
</evidence>
<feature type="compositionally biased region" description="Basic and acidic residues" evidence="7">
    <location>
        <begin position="266"/>
        <end position="279"/>
    </location>
</feature>
<feature type="domain" description="Transcription factor AP-2 C-terminal" evidence="8">
    <location>
        <begin position="78"/>
        <end position="229"/>
    </location>
</feature>
<dbReference type="EMBL" id="JAWDGP010006036">
    <property type="protein sequence ID" value="KAK3748201.1"/>
    <property type="molecule type" value="Genomic_DNA"/>
</dbReference>
<dbReference type="AlphaFoldDB" id="A0AAE1D0K0"/>
<accession>A0AAE1D0K0</accession>
<dbReference type="Pfam" id="PF03299">
    <property type="entry name" value="TF_AP-2"/>
    <property type="match status" value="1"/>
</dbReference>
<evidence type="ECO:0000313" key="9">
    <source>
        <dbReference type="EMBL" id="KAK3748201.1"/>
    </source>
</evidence>
<dbReference type="GO" id="GO:0000981">
    <property type="term" value="F:DNA-binding transcription factor activity, RNA polymerase II-specific"/>
    <property type="evidence" value="ECO:0007669"/>
    <property type="project" value="TreeGrafter"/>
</dbReference>
<reference evidence="9" key="1">
    <citation type="journal article" date="2023" name="G3 (Bethesda)">
        <title>A reference genome for the long-term kleptoplast-retaining sea slug Elysia crispata morphotype clarki.</title>
        <authorList>
            <person name="Eastman K.E."/>
            <person name="Pendleton A.L."/>
            <person name="Shaikh M.A."/>
            <person name="Suttiyut T."/>
            <person name="Ogas R."/>
            <person name="Tomko P."/>
            <person name="Gavelis G."/>
            <person name="Widhalm J.R."/>
            <person name="Wisecaver J.H."/>
        </authorList>
    </citation>
    <scope>NUCLEOTIDE SEQUENCE</scope>
    <source>
        <strain evidence="9">ECLA1</strain>
    </source>
</reference>
<feature type="region of interest" description="Disordered" evidence="7">
    <location>
        <begin position="238"/>
        <end position="279"/>
    </location>
</feature>
<dbReference type="PRINTS" id="PR01748">
    <property type="entry name" value="AP2TNSCPFCT"/>
</dbReference>
<feature type="compositionally biased region" description="Gly residues" evidence="7">
    <location>
        <begin position="256"/>
        <end position="265"/>
    </location>
</feature>
<evidence type="ECO:0000313" key="10">
    <source>
        <dbReference type="Proteomes" id="UP001283361"/>
    </source>
</evidence>
<keyword evidence="5" id="KW-0804">Transcription</keyword>
<name>A0AAE1D0K0_9GAST</name>
<evidence type="ECO:0000256" key="7">
    <source>
        <dbReference type="SAM" id="MobiDB-lite"/>
    </source>
</evidence>
<proteinExistence type="inferred from homology"/>
<keyword evidence="3" id="KW-0805">Transcription regulation</keyword>
<keyword evidence="10" id="KW-1185">Reference proteome</keyword>
<organism evidence="9 10">
    <name type="scientific">Elysia crispata</name>
    <name type="common">lettuce slug</name>
    <dbReference type="NCBI Taxonomy" id="231223"/>
    <lineage>
        <taxon>Eukaryota</taxon>
        <taxon>Metazoa</taxon>
        <taxon>Spiralia</taxon>
        <taxon>Lophotrochozoa</taxon>
        <taxon>Mollusca</taxon>
        <taxon>Gastropoda</taxon>
        <taxon>Heterobranchia</taxon>
        <taxon>Euthyneura</taxon>
        <taxon>Panpulmonata</taxon>
        <taxon>Sacoglossa</taxon>
        <taxon>Placobranchoidea</taxon>
        <taxon>Plakobranchidae</taxon>
        <taxon>Elysia</taxon>
    </lineage>
</organism>
<evidence type="ECO:0000256" key="1">
    <source>
        <dbReference type="ARBA" id="ARBA00004123"/>
    </source>
</evidence>
<evidence type="ECO:0000256" key="3">
    <source>
        <dbReference type="ARBA" id="ARBA00023015"/>
    </source>
</evidence>
<dbReference type="InterPro" id="IPR004979">
    <property type="entry name" value="TF_AP2"/>
</dbReference>
<comment type="similarity">
    <text evidence="2">Belongs to the AP-2 family.</text>
</comment>
<keyword evidence="6" id="KW-0539">Nucleus</keyword>
<gene>
    <name evidence="9" type="ORF">RRG08_039455</name>
</gene>
<comment type="caution">
    <text evidence="9">The sequence shown here is derived from an EMBL/GenBank/DDBJ whole genome shotgun (WGS) entry which is preliminary data.</text>
</comment>
<dbReference type="GO" id="GO:0042127">
    <property type="term" value="P:regulation of cell population proliferation"/>
    <property type="evidence" value="ECO:0007669"/>
    <property type="project" value="TreeGrafter"/>
</dbReference>
<comment type="subcellular location">
    <subcellularLocation>
        <location evidence="1">Nucleus</location>
    </subcellularLocation>
</comment>
<evidence type="ECO:0000259" key="8">
    <source>
        <dbReference type="Pfam" id="PF03299"/>
    </source>
</evidence>
<dbReference type="GO" id="GO:0000977">
    <property type="term" value="F:RNA polymerase II transcription regulatory region sequence-specific DNA binding"/>
    <property type="evidence" value="ECO:0007669"/>
    <property type="project" value="TreeGrafter"/>
</dbReference>
<dbReference type="PANTHER" id="PTHR10812:SF17">
    <property type="entry name" value="TRANSCRIPTION FACTOR AP-2, ISOFORM D"/>
    <property type="match status" value="1"/>
</dbReference>
<evidence type="ECO:0000256" key="4">
    <source>
        <dbReference type="ARBA" id="ARBA00023125"/>
    </source>
</evidence>
<dbReference type="GO" id="GO:0005634">
    <property type="term" value="C:nucleus"/>
    <property type="evidence" value="ECO:0007669"/>
    <property type="project" value="UniProtKB-SubCell"/>
</dbReference>